<dbReference type="PROSITE" id="PS51733">
    <property type="entry name" value="BPL_LPL_CATALYTIC"/>
    <property type="match status" value="1"/>
</dbReference>
<dbReference type="Gene3D" id="3.30.930.10">
    <property type="entry name" value="Bira Bifunctional Protein, Domain 2"/>
    <property type="match status" value="1"/>
</dbReference>
<reference evidence="3" key="1">
    <citation type="journal article" date="2020" name="mSystems">
        <title>Genome- and Community-Level Interaction Insights into Carbon Utilization and Element Cycling Functions of Hydrothermarchaeota in Hydrothermal Sediment.</title>
        <authorList>
            <person name="Zhou Z."/>
            <person name="Liu Y."/>
            <person name="Xu W."/>
            <person name="Pan J."/>
            <person name="Luo Z.H."/>
            <person name="Li M."/>
        </authorList>
    </citation>
    <scope>NUCLEOTIDE SEQUENCE [LARGE SCALE GENOMIC DNA]</scope>
    <source>
        <strain evidence="3">SpSt-488</strain>
    </source>
</reference>
<dbReference type="EMBL" id="DSUT01000070">
    <property type="protein sequence ID" value="HGK27999.1"/>
    <property type="molecule type" value="Genomic_DNA"/>
</dbReference>
<dbReference type="PANTHER" id="PTHR12835">
    <property type="entry name" value="BIOTIN PROTEIN LIGASE"/>
    <property type="match status" value="1"/>
</dbReference>
<evidence type="ECO:0000313" key="3">
    <source>
        <dbReference type="EMBL" id="HGK27999.1"/>
    </source>
</evidence>
<dbReference type="InterPro" id="IPR004143">
    <property type="entry name" value="BPL_LPL_catalytic"/>
</dbReference>
<feature type="domain" description="BPL/LPL catalytic" evidence="2">
    <location>
        <begin position="7"/>
        <end position="186"/>
    </location>
</feature>
<dbReference type="PANTHER" id="PTHR12835:SF5">
    <property type="entry name" value="BIOTIN--PROTEIN LIGASE"/>
    <property type="match status" value="1"/>
</dbReference>
<protein>
    <submittedName>
        <fullName evidence="3">Biotin--[acetyl-CoA-carboxylase] ligase</fullName>
        <ecNumber evidence="3">6.3.4.15</ecNumber>
    </submittedName>
</protein>
<accession>A0A7C4GIG3</accession>
<dbReference type="SUPFAM" id="SSF55681">
    <property type="entry name" value="Class II aaRS and biotin synthetases"/>
    <property type="match status" value="1"/>
</dbReference>
<dbReference type="GO" id="GO:0004077">
    <property type="term" value="F:biotin--[biotin carboxyl-carrier protein] ligase activity"/>
    <property type="evidence" value="ECO:0007669"/>
    <property type="project" value="UniProtKB-EC"/>
</dbReference>
<dbReference type="NCBIfam" id="TIGR00121">
    <property type="entry name" value="birA_ligase"/>
    <property type="match status" value="1"/>
</dbReference>
<name>A0A7C4GIG3_UNCW3</name>
<comment type="caution">
    <text evidence="3">The sequence shown here is derived from an EMBL/GenBank/DDBJ whole genome shotgun (WGS) entry which is preliminary data.</text>
</comment>
<dbReference type="GO" id="GO:0005737">
    <property type="term" value="C:cytoplasm"/>
    <property type="evidence" value="ECO:0007669"/>
    <property type="project" value="TreeGrafter"/>
</dbReference>
<keyword evidence="1 3" id="KW-0436">Ligase</keyword>
<evidence type="ECO:0000256" key="1">
    <source>
        <dbReference type="ARBA" id="ARBA00022598"/>
    </source>
</evidence>
<gene>
    <name evidence="3" type="ORF">ENS41_03500</name>
</gene>
<proteinExistence type="predicted"/>
<sequence>MDNAPAIPGELLSRLAQFGRLHILDSVASTNDHAFSLADSREPAIVVARRQTRGRGRFRRRWFGDDNSLLFSLLLFPAPGSPEQAGLTQLAGLALCIAIERVTGLKPQIRWPNDVTVEGKKLAGILCESRRDAVVVGVGVNVNQTSFPETLKDAVSLQLATGRSWDKFALLEAFVAEFTLWLDRSHKGESQTCLSAIKDRSAVLLHRVEVRSFLRRHVGTVIDLDAEGRILLRLDSGRLVLLNAGQVRRLR</sequence>
<evidence type="ECO:0000259" key="2">
    <source>
        <dbReference type="PROSITE" id="PS51733"/>
    </source>
</evidence>
<dbReference type="AlphaFoldDB" id="A0A7C4GIG3"/>
<dbReference type="InterPro" id="IPR004408">
    <property type="entry name" value="Biotin_CoA_COase_ligase"/>
</dbReference>
<dbReference type="Pfam" id="PF03099">
    <property type="entry name" value="BPL_LplA_LipB"/>
    <property type="match status" value="1"/>
</dbReference>
<dbReference type="EC" id="6.3.4.15" evidence="3"/>
<organism evidence="3">
    <name type="scientific">candidate division WOR-3 bacterium</name>
    <dbReference type="NCBI Taxonomy" id="2052148"/>
    <lineage>
        <taxon>Bacteria</taxon>
        <taxon>Bacteria division WOR-3</taxon>
    </lineage>
</organism>
<dbReference type="InterPro" id="IPR045864">
    <property type="entry name" value="aa-tRNA-synth_II/BPL/LPL"/>
</dbReference>